<accession>A0A075FIT4</accession>
<dbReference type="EMBL" id="KF900336">
    <property type="protein sequence ID" value="AIE91355.1"/>
    <property type="molecule type" value="Genomic_DNA"/>
</dbReference>
<sequence>MAKLAECQNASLKNQIHRIVQMKPLFQLSTRRYDEELALVKKAMGDLESNCKVKDGFQIKEPFEKAGWTFFNLELSAEMVSVIENSGMMENAGGFSISEQLKNFLGHFLESKGSNVRITKTAY</sequence>
<reference evidence="1" key="1">
    <citation type="journal article" date="2014" name="Genome Biol. Evol.">
        <title>Pangenome evidence for extensive interdomain horizontal transfer affecting lineage core and shell genes in uncultured planktonic thaumarchaeota and euryarchaeota.</title>
        <authorList>
            <person name="Deschamps P."/>
            <person name="Zivanovic Y."/>
            <person name="Moreira D."/>
            <person name="Rodriguez-Valera F."/>
            <person name="Lopez-Garcia P."/>
        </authorList>
    </citation>
    <scope>NUCLEOTIDE SEQUENCE</scope>
</reference>
<protein>
    <submittedName>
        <fullName evidence="1">Uncharacterized protein</fullName>
    </submittedName>
</protein>
<proteinExistence type="predicted"/>
<name>A0A075FIT4_9ARCH</name>
<evidence type="ECO:0000313" key="1">
    <source>
        <dbReference type="EMBL" id="AIE91355.1"/>
    </source>
</evidence>
<dbReference type="AlphaFoldDB" id="A0A075FIT4"/>
<organism evidence="1">
    <name type="scientific">uncultured marine thaumarchaeote AD1000_118_C08</name>
    <dbReference type="NCBI Taxonomy" id="1455889"/>
    <lineage>
        <taxon>Archaea</taxon>
        <taxon>Nitrososphaerota</taxon>
        <taxon>environmental samples</taxon>
    </lineage>
</organism>